<feature type="region of interest" description="Disordered" evidence="1">
    <location>
        <begin position="1"/>
        <end position="40"/>
    </location>
</feature>
<feature type="region of interest" description="Disordered" evidence="1">
    <location>
        <begin position="150"/>
        <end position="175"/>
    </location>
</feature>
<reference evidence="2 3" key="1">
    <citation type="submission" date="2019-07" db="EMBL/GenBank/DDBJ databases">
        <title>Rhodotorula toruloides NBRC10032 genome sequencing.</title>
        <authorList>
            <person name="Shida Y."/>
            <person name="Takaku H."/>
            <person name="Ogasawara W."/>
            <person name="Mori K."/>
        </authorList>
    </citation>
    <scope>NUCLEOTIDE SEQUENCE [LARGE SCALE GENOMIC DNA]</scope>
    <source>
        <strain evidence="2 3">NBRC10032</strain>
    </source>
</reference>
<sequence>MSASRTPLAAGDTSPAPSSPSSPPSLPAEHFARSGRRSGGRSGWRLWLVGAPANRRWGEGFVRADGTVDWARLDAATVEEVGPAPNALLVAPETLFLRDSLDAEPAMLPSAPSMTARLGLGSLPSNTLPLVLSVLYIVFRAFGLGLPSHRRTRSAGQNGAGEKVRMAAFERNSRE</sequence>
<evidence type="ECO:0000313" key="2">
    <source>
        <dbReference type="EMBL" id="GEM12615.1"/>
    </source>
</evidence>
<dbReference type="OrthoDB" id="2529639at2759"/>
<accession>A0A511KRR1</accession>
<organism evidence="2 3">
    <name type="scientific">Rhodotorula toruloides</name>
    <name type="common">Yeast</name>
    <name type="synonym">Rhodosporidium toruloides</name>
    <dbReference type="NCBI Taxonomy" id="5286"/>
    <lineage>
        <taxon>Eukaryota</taxon>
        <taxon>Fungi</taxon>
        <taxon>Dikarya</taxon>
        <taxon>Basidiomycota</taxon>
        <taxon>Pucciniomycotina</taxon>
        <taxon>Microbotryomycetes</taxon>
        <taxon>Sporidiobolales</taxon>
        <taxon>Sporidiobolaceae</taxon>
        <taxon>Rhodotorula</taxon>
    </lineage>
</organism>
<evidence type="ECO:0000256" key="1">
    <source>
        <dbReference type="SAM" id="MobiDB-lite"/>
    </source>
</evidence>
<dbReference type="Proteomes" id="UP000321518">
    <property type="component" value="Unassembled WGS sequence"/>
</dbReference>
<comment type="caution">
    <text evidence="2">The sequence shown here is derived from an EMBL/GenBank/DDBJ whole genome shotgun (WGS) entry which is preliminary data.</text>
</comment>
<name>A0A511KRR1_RHOTO</name>
<dbReference type="EMBL" id="BJWK01000023">
    <property type="protein sequence ID" value="GEM12615.1"/>
    <property type="molecule type" value="Genomic_DNA"/>
</dbReference>
<proteinExistence type="predicted"/>
<feature type="compositionally biased region" description="Pro residues" evidence="1">
    <location>
        <begin position="17"/>
        <end position="26"/>
    </location>
</feature>
<gene>
    <name evidence="2" type="ORF">Rt10032_c23g6632</name>
</gene>
<evidence type="ECO:0000313" key="3">
    <source>
        <dbReference type="Proteomes" id="UP000321518"/>
    </source>
</evidence>
<dbReference type="AlphaFoldDB" id="A0A511KRR1"/>
<protein>
    <submittedName>
        <fullName evidence="2">Uncharacterized protein</fullName>
    </submittedName>
</protein>